<dbReference type="PROSITE" id="PS50158">
    <property type="entry name" value="ZF_CCHC"/>
    <property type="match status" value="2"/>
</dbReference>
<gene>
    <name evidence="6" type="ORF">VaNZ11_008722</name>
</gene>
<evidence type="ECO:0000313" key="7">
    <source>
        <dbReference type="Proteomes" id="UP001165090"/>
    </source>
</evidence>
<evidence type="ECO:0000256" key="3">
    <source>
        <dbReference type="SAM" id="MobiDB-lite"/>
    </source>
</evidence>
<dbReference type="InterPro" id="IPR025724">
    <property type="entry name" value="GAG-pre-integrase_dom"/>
</dbReference>
<dbReference type="SUPFAM" id="SSF57756">
    <property type="entry name" value="Retrovirus zinc finger-like domains"/>
    <property type="match status" value="2"/>
</dbReference>
<dbReference type="Pfam" id="PF00665">
    <property type="entry name" value="rve"/>
    <property type="match status" value="1"/>
</dbReference>
<dbReference type="EMBL" id="BSDZ01000023">
    <property type="protein sequence ID" value="GLI65237.1"/>
    <property type="molecule type" value="Genomic_DNA"/>
</dbReference>
<dbReference type="SUPFAM" id="SSF53098">
    <property type="entry name" value="Ribonuclease H-like"/>
    <property type="match status" value="1"/>
</dbReference>
<dbReference type="Gene3D" id="3.30.420.10">
    <property type="entry name" value="Ribonuclease H-like superfamily/Ribonuclease H"/>
    <property type="match status" value="1"/>
</dbReference>
<keyword evidence="2" id="KW-0862">Zinc</keyword>
<keyword evidence="1" id="KW-0645">Protease</keyword>
<dbReference type="Pfam" id="PF22936">
    <property type="entry name" value="Pol_BBD"/>
    <property type="match status" value="1"/>
</dbReference>
<evidence type="ECO:0008006" key="8">
    <source>
        <dbReference type="Google" id="ProtNLM"/>
    </source>
</evidence>
<dbReference type="Pfam" id="PF13976">
    <property type="entry name" value="gag_pre-integrs"/>
    <property type="match status" value="1"/>
</dbReference>
<proteinExistence type="predicted"/>
<feature type="domain" description="CCHC-type" evidence="4">
    <location>
        <begin position="137"/>
        <end position="151"/>
    </location>
</feature>
<dbReference type="PANTHER" id="PTHR42648">
    <property type="entry name" value="TRANSPOSASE, PUTATIVE-RELATED"/>
    <property type="match status" value="1"/>
</dbReference>
<organism evidence="6 7">
    <name type="scientific">Volvox africanus</name>
    <dbReference type="NCBI Taxonomy" id="51714"/>
    <lineage>
        <taxon>Eukaryota</taxon>
        <taxon>Viridiplantae</taxon>
        <taxon>Chlorophyta</taxon>
        <taxon>core chlorophytes</taxon>
        <taxon>Chlorophyceae</taxon>
        <taxon>CS clade</taxon>
        <taxon>Chlamydomonadales</taxon>
        <taxon>Volvocaceae</taxon>
        <taxon>Volvox</taxon>
    </lineage>
</organism>
<evidence type="ECO:0000313" key="6">
    <source>
        <dbReference type="EMBL" id="GLI65237.1"/>
    </source>
</evidence>
<evidence type="ECO:0000256" key="2">
    <source>
        <dbReference type="PROSITE-ProRule" id="PRU00047"/>
    </source>
</evidence>
<comment type="caution">
    <text evidence="6">The sequence shown here is derived from an EMBL/GenBank/DDBJ whole genome shotgun (WGS) entry which is preliminary data.</text>
</comment>
<feature type="domain" description="CCHC-type" evidence="4">
    <location>
        <begin position="91"/>
        <end position="108"/>
    </location>
</feature>
<dbReference type="Pfam" id="PF00098">
    <property type="entry name" value="zf-CCHC"/>
    <property type="match status" value="1"/>
</dbReference>
<feature type="region of interest" description="Disordered" evidence="3">
    <location>
        <begin position="110"/>
        <end position="131"/>
    </location>
</feature>
<dbReference type="InterPro" id="IPR054722">
    <property type="entry name" value="PolX-like_BBD"/>
</dbReference>
<accession>A0ABQ5S5Q4</accession>
<dbReference type="InterPro" id="IPR001878">
    <property type="entry name" value="Znf_CCHC"/>
</dbReference>
<dbReference type="InterPro" id="IPR036875">
    <property type="entry name" value="Znf_CCHC_sf"/>
</dbReference>
<dbReference type="Gene3D" id="4.10.60.10">
    <property type="entry name" value="Zinc finger, CCHC-type"/>
    <property type="match status" value="1"/>
</dbReference>
<keyword evidence="1" id="KW-0378">Hydrolase</keyword>
<keyword evidence="2" id="KW-0479">Metal-binding</keyword>
<keyword evidence="2" id="KW-0863">Zinc-finger</keyword>
<protein>
    <recommendedName>
        <fullName evidence="8">Gag-Pol polyprotein</fullName>
    </recommendedName>
</protein>
<name>A0ABQ5S5Q4_9CHLO</name>
<evidence type="ECO:0000259" key="4">
    <source>
        <dbReference type="PROSITE" id="PS50158"/>
    </source>
</evidence>
<dbReference type="InterPro" id="IPR001584">
    <property type="entry name" value="Integrase_cat-core"/>
</dbReference>
<reference evidence="6 7" key="1">
    <citation type="journal article" date="2023" name="IScience">
        <title>Expanded male sex-determining region conserved during the evolution of homothallism in the green alga Volvox.</title>
        <authorList>
            <person name="Yamamoto K."/>
            <person name="Matsuzaki R."/>
            <person name="Mahakham W."/>
            <person name="Heman W."/>
            <person name="Sekimoto H."/>
            <person name="Kawachi M."/>
            <person name="Minakuchi Y."/>
            <person name="Toyoda A."/>
            <person name="Nozaki H."/>
        </authorList>
    </citation>
    <scope>NUCLEOTIDE SEQUENCE [LARGE SCALE GENOMIC DNA]</scope>
    <source>
        <strain evidence="6 7">NIES-4468</strain>
    </source>
</reference>
<evidence type="ECO:0000256" key="1">
    <source>
        <dbReference type="ARBA" id="ARBA00022670"/>
    </source>
</evidence>
<dbReference type="InterPro" id="IPR012337">
    <property type="entry name" value="RNaseH-like_sf"/>
</dbReference>
<evidence type="ECO:0000259" key="5">
    <source>
        <dbReference type="PROSITE" id="PS50994"/>
    </source>
</evidence>
<feature type="compositionally biased region" description="Low complexity" evidence="3">
    <location>
        <begin position="112"/>
        <end position="127"/>
    </location>
</feature>
<dbReference type="PANTHER" id="PTHR42648:SF28">
    <property type="entry name" value="TRANSPOSON-ENCODED PROTEIN WITH RIBONUCLEASE H-LIKE AND RETROVIRUS ZINC FINGER-LIKE DOMAINS"/>
    <property type="match status" value="1"/>
</dbReference>
<keyword evidence="7" id="KW-1185">Reference proteome</keyword>
<dbReference type="InterPro" id="IPR036397">
    <property type="entry name" value="RNaseH_sf"/>
</dbReference>
<sequence>MTDFLTRAQDLFRKLDLDTNYKITEAAAIMHIVGKLPPAYSHFDSMFVAFGYPKSFADLRKVLVAEEAKRMTDVKSEVKESTPALFAGRERKCYTCGEVGHIAHFCPKKNRSSAGAGTSTSESSGRSRTAKQRSGVKCTWCGRPGHVEEKCWKKRDGVAKAVETERTDVVALTLVSRTCEFIPQVTDQTKVIAELESGVKCIRYLPWRMEKVAALSAAVNKEISVPDPWWLDSGSKYHITGNRLVLHNFRPLPSGLKINIEVGNGCVLPAEGYGDVVPTRAPGVTIEHVFYVPGFNHNLVSVSSLTDKGFNVLFNQSEARITCGNISIVAARCTTGLYKFMSSASQVAADFASLAKFPDAPTFLASEAKSASLWHRRLGHLGLTNMKRLVQEGMVKGLEVTDKELREFEGRRCEPCILGKHARDPFPASEGKTQKALQLLHLDVCGPLPLSSCGYKYFVTMLDDYTGASLVQPIKEKSDVANFMERAITMLQVQSNGTLQCICTDGGGEFVNRQVQSYCASNGVRHQLSAPYTPSRTARPRG</sequence>
<dbReference type="SMART" id="SM00343">
    <property type="entry name" value="ZnF_C2HC"/>
    <property type="match status" value="2"/>
</dbReference>
<dbReference type="Proteomes" id="UP001165090">
    <property type="component" value="Unassembled WGS sequence"/>
</dbReference>
<feature type="domain" description="Integrase catalytic" evidence="5">
    <location>
        <begin position="423"/>
        <end position="542"/>
    </location>
</feature>
<dbReference type="InterPro" id="IPR039537">
    <property type="entry name" value="Retrotran_Ty1/copia-like"/>
</dbReference>
<dbReference type="PROSITE" id="PS50994">
    <property type="entry name" value="INTEGRASE"/>
    <property type="match status" value="1"/>
</dbReference>